<dbReference type="InterPro" id="IPR042089">
    <property type="entry name" value="Peptidase_M13_dom_2"/>
</dbReference>
<evidence type="ECO:0000256" key="6">
    <source>
        <dbReference type="ARBA" id="ARBA00023049"/>
    </source>
</evidence>
<dbReference type="Proteomes" id="UP000315673">
    <property type="component" value="Chromosome"/>
</dbReference>
<dbReference type="GO" id="GO:0046872">
    <property type="term" value="F:metal ion binding"/>
    <property type="evidence" value="ECO:0007669"/>
    <property type="project" value="UniProtKB-KW"/>
</dbReference>
<feature type="signal peptide" evidence="7">
    <location>
        <begin position="1"/>
        <end position="20"/>
    </location>
</feature>
<dbReference type="PANTHER" id="PTHR11733:SF211">
    <property type="entry name" value="OLIGOPEPTIDASE LIPOPROTEIN M13 FAMILY"/>
    <property type="match status" value="1"/>
</dbReference>
<dbReference type="GO" id="GO:0005886">
    <property type="term" value="C:plasma membrane"/>
    <property type="evidence" value="ECO:0007669"/>
    <property type="project" value="TreeGrafter"/>
</dbReference>
<evidence type="ECO:0000256" key="1">
    <source>
        <dbReference type="ARBA" id="ARBA00001947"/>
    </source>
</evidence>
<dbReference type="InterPro" id="IPR018497">
    <property type="entry name" value="Peptidase_M13_C"/>
</dbReference>
<evidence type="ECO:0000256" key="5">
    <source>
        <dbReference type="ARBA" id="ARBA00022833"/>
    </source>
</evidence>
<comment type="cofactor">
    <cofactor evidence="1">
        <name>Zn(2+)</name>
        <dbReference type="ChEBI" id="CHEBI:29105"/>
    </cofactor>
</comment>
<dbReference type="Pfam" id="PF01431">
    <property type="entry name" value="Peptidase_M13"/>
    <property type="match status" value="1"/>
</dbReference>
<keyword evidence="7" id="KW-0732">Signal</keyword>
<feature type="domain" description="Peptidase M13 N-terminal" evidence="9">
    <location>
        <begin position="45"/>
        <end position="429"/>
    </location>
</feature>
<accession>A0A5B8LF89</accession>
<dbReference type="EMBL" id="CP042306">
    <property type="protein sequence ID" value="QDZ06898.1"/>
    <property type="molecule type" value="Genomic_DNA"/>
</dbReference>
<dbReference type="Gene3D" id="1.10.1380.10">
    <property type="entry name" value="Neutral endopeptidase , domain2"/>
    <property type="match status" value="1"/>
</dbReference>
<evidence type="ECO:0000256" key="2">
    <source>
        <dbReference type="ARBA" id="ARBA00022670"/>
    </source>
</evidence>
<evidence type="ECO:0000256" key="3">
    <source>
        <dbReference type="ARBA" id="ARBA00022723"/>
    </source>
</evidence>
<protein>
    <submittedName>
        <fullName evidence="10">M13 family metallopeptidase</fullName>
    </submittedName>
</protein>
<dbReference type="InterPro" id="IPR024079">
    <property type="entry name" value="MetalloPept_cat_dom_sf"/>
</dbReference>
<dbReference type="GO" id="GO:0016485">
    <property type="term" value="P:protein processing"/>
    <property type="evidence" value="ECO:0007669"/>
    <property type="project" value="TreeGrafter"/>
</dbReference>
<dbReference type="SUPFAM" id="SSF55486">
    <property type="entry name" value="Metalloproteases ('zincins'), catalytic domain"/>
    <property type="match status" value="1"/>
</dbReference>
<evidence type="ECO:0000256" key="7">
    <source>
        <dbReference type="SAM" id="SignalP"/>
    </source>
</evidence>
<proteinExistence type="predicted"/>
<dbReference type="GO" id="GO:0004222">
    <property type="term" value="F:metalloendopeptidase activity"/>
    <property type="evidence" value="ECO:0007669"/>
    <property type="project" value="InterPro"/>
</dbReference>
<organism evidence="10 11">
    <name type="scientific">Sphingomonas panacisoli</name>
    <dbReference type="NCBI Taxonomy" id="1813879"/>
    <lineage>
        <taxon>Bacteria</taxon>
        <taxon>Pseudomonadati</taxon>
        <taxon>Pseudomonadota</taxon>
        <taxon>Alphaproteobacteria</taxon>
        <taxon>Sphingomonadales</taxon>
        <taxon>Sphingomonadaceae</taxon>
        <taxon>Sphingomonas</taxon>
    </lineage>
</organism>
<dbReference type="Pfam" id="PF05649">
    <property type="entry name" value="Peptidase_M13_N"/>
    <property type="match status" value="1"/>
</dbReference>
<evidence type="ECO:0000259" key="8">
    <source>
        <dbReference type="Pfam" id="PF01431"/>
    </source>
</evidence>
<keyword evidence="4" id="KW-0378">Hydrolase</keyword>
<keyword evidence="11" id="KW-1185">Reference proteome</keyword>
<dbReference type="KEGG" id="spai:FPZ24_04900"/>
<keyword evidence="5" id="KW-0862">Zinc</keyword>
<feature type="domain" description="Peptidase M13 C-terminal" evidence="8">
    <location>
        <begin position="483"/>
        <end position="679"/>
    </location>
</feature>
<name>A0A5B8LF89_9SPHN</name>
<evidence type="ECO:0000313" key="10">
    <source>
        <dbReference type="EMBL" id="QDZ06898.1"/>
    </source>
</evidence>
<keyword evidence="6" id="KW-0482">Metalloprotease</keyword>
<gene>
    <name evidence="10" type="ORF">FPZ24_04900</name>
</gene>
<feature type="chain" id="PRO_5022775867" evidence="7">
    <location>
        <begin position="21"/>
        <end position="685"/>
    </location>
</feature>
<dbReference type="OrthoDB" id="9775677at2"/>
<evidence type="ECO:0000259" key="9">
    <source>
        <dbReference type="Pfam" id="PF05649"/>
    </source>
</evidence>
<dbReference type="PROSITE" id="PS51885">
    <property type="entry name" value="NEPRILYSIN"/>
    <property type="match status" value="1"/>
</dbReference>
<dbReference type="InterPro" id="IPR000718">
    <property type="entry name" value="Peptidase_M13"/>
</dbReference>
<dbReference type="CDD" id="cd08662">
    <property type="entry name" value="M13"/>
    <property type="match status" value="1"/>
</dbReference>
<keyword evidence="3" id="KW-0479">Metal-binding</keyword>
<dbReference type="Gene3D" id="3.40.390.10">
    <property type="entry name" value="Collagenase (Catalytic Domain)"/>
    <property type="match status" value="1"/>
</dbReference>
<evidence type="ECO:0000256" key="4">
    <source>
        <dbReference type="ARBA" id="ARBA00022801"/>
    </source>
</evidence>
<dbReference type="AlphaFoldDB" id="A0A5B8LF89"/>
<evidence type="ECO:0000313" key="11">
    <source>
        <dbReference type="Proteomes" id="UP000315673"/>
    </source>
</evidence>
<dbReference type="PANTHER" id="PTHR11733">
    <property type="entry name" value="ZINC METALLOPROTEASE FAMILY M13 NEPRILYSIN-RELATED"/>
    <property type="match status" value="1"/>
</dbReference>
<sequence>MMLRRFALAVTLSLSGAAFAAATPDKPMFGRFGIDTTANDPTIAPGDDFPSYVNGKWYATATIPADRSWYSESLRINDDTMLRVRAIDEAAGSSPKSDSERKVGDYYASYLDEAAIEAKGKSPLSPELALVAAVNNPRELAATMARLERSMAPATFGQPQSAFPIAPGVGPDLKDPSRHISGFDQGGLGLPDKSYYTSTDPDIVKMRSAYRDYAIAMFHLAGWTDDPARVDRVITLEGRIAASQWDRAATRDVAKTYNLMTLPQLEAAAPGFDWATYLKEAKLGGRSNYVVSEPSAMAGFAKLVPNTPIETWRDYLALRVIGNAAPMLSKAFVDADFAYHGKALSGTPQLRARWKRAVAFTNVALGDAVGKVYAAQYFPASSKAAMLTMVDQLRTAMAARIDRLDWMAPQTKLRAEKKLANLLIQVGYPDHWREYSGFTVVRGDAYGNYVRAAQFEYDRWIGKLDKPVDRGEWSITATPQTVNAFNAGAQVKLIFPAAFLAPPHFDPNADPAVNYGSIGAVIGHEITHSFDDQGAKLDENGRLSDWWTPADVKAFEAATGKLAAEFDAYVPAPGMHINGRLTLGETTADLGGLLVALDAYHASLGGKPAPILGGLTGDQRFFMSFAQTWRELQRPEDLRDQVTNDPHPPGRYRAMTVRNVDAWYAAFGIKSGKMALAPADRVKIW</sequence>
<dbReference type="InterPro" id="IPR008753">
    <property type="entry name" value="Peptidase_M13_N"/>
</dbReference>
<dbReference type="PRINTS" id="PR00786">
    <property type="entry name" value="NEPRILYSIN"/>
</dbReference>
<keyword evidence="2" id="KW-0645">Protease</keyword>
<reference evidence="10 11" key="1">
    <citation type="submission" date="2019-07" db="EMBL/GenBank/DDBJ databases">
        <title>Full genome sequence of Sphingomonas sp. 4R-6-7(HKS19).</title>
        <authorList>
            <person name="Im W.-T."/>
        </authorList>
    </citation>
    <scope>NUCLEOTIDE SEQUENCE [LARGE SCALE GENOMIC DNA]</scope>
    <source>
        <strain evidence="10 11">HKS19</strain>
    </source>
</reference>